<comment type="subcellular location">
    <subcellularLocation>
        <location evidence="1">Membrane</location>
        <topology evidence="1">Multi-pass membrane protein</topology>
    </subcellularLocation>
</comment>
<name>A0A6C0LC17_9ZZZZ</name>
<dbReference type="AlphaFoldDB" id="A0A6C0LC17"/>
<proteinExistence type="predicted"/>
<sequence>MLKLLLKKKEFLLAVFANLIVQLGITYWTMMHYPLYKRNNTMFFVYIIIQFAIIFSLVLVPMPTIVKFLLFSLFSFIWGILFSIYREIPFYSNLIQFAIASTAGIFGAMFLVGVLLLFLGLRLGIGFAFMLFFSLLFLIIAQLVGMFSVHWLSGFAIGLFSLYIVYDTNTILQRDYRGNFINASLDYYLDVINIFSSVMNNQ</sequence>
<evidence type="ECO:0000256" key="5">
    <source>
        <dbReference type="SAM" id="Phobius"/>
    </source>
</evidence>
<dbReference type="GO" id="GO:0016020">
    <property type="term" value="C:membrane"/>
    <property type="evidence" value="ECO:0007669"/>
    <property type="project" value="UniProtKB-SubCell"/>
</dbReference>
<keyword evidence="3 5" id="KW-1133">Transmembrane helix</keyword>
<feature type="transmembrane region" description="Helical" evidence="5">
    <location>
        <begin position="97"/>
        <end position="118"/>
    </location>
</feature>
<evidence type="ECO:0008006" key="7">
    <source>
        <dbReference type="Google" id="ProtNLM"/>
    </source>
</evidence>
<reference evidence="6" key="1">
    <citation type="journal article" date="2020" name="Nature">
        <title>Giant virus diversity and host interactions through global metagenomics.</title>
        <authorList>
            <person name="Schulz F."/>
            <person name="Roux S."/>
            <person name="Paez-Espino D."/>
            <person name="Jungbluth S."/>
            <person name="Walsh D.A."/>
            <person name="Denef V.J."/>
            <person name="McMahon K.D."/>
            <person name="Konstantinidis K.T."/>
            <person name="Eloe-Fadrosh E.A."/>
            <person name="Kyrpides N.C."/>
            <person name="Woyke T."/>
        </authorList>
    </citation>
    <scope>NUCLEOTIDE SEQUENCE</scope>
    <source>
        <strain evidence="6">GVMAG-M-3300027770-73</strain>
    </source>
</reference>
<evidence type="ECO:0000256" key="4">
    <source>
        <dbReference type="ARBA" id="ARBA00023136"/>
    </source>
</evidence>
<feature type="transmembrane region" description="Helical" evidence="5">
    <location>
        <begin position="12"/>
        <end position="31"/>
    </location>
</feature>
<feature type="transmembrane region" description="Helical" evidence="5">
    <location>
        <begin position="68"/>
        <end position="85"/>
    </location>
</feature>
<feature type="transmembrane region" description="Helical" evidence="5">
    <location>
        <begin position="149"/>
        <end position="166"/>
    </location>
</feature>
<dbReference type="InterPro" id="IPR006214">
    <property type="entry name" value="Bax_inhibitor_1-related"/>
</dbReference>
<keyword evidence="2 5" id="KW-0812">Transmembrane</keyword>
<organism evidence="6">
    <name type="scientific">viral metagenome</name>
    <dbReference type="NCBI Taxonomy" id="1070528"/>
    <lineage>
        <taxon>unclassified sequences</taxon>
        <taxon>metagenomes</taxon>
        <taxon>organismal metagenomes</taxon>
    </lineage>
</organism>
<protein>
    <recommendedName>
        <fullName evidence="7">Inhibitor of apoptosis-promoting Bax1</fullName>
    </recommendedName>
</protein>
<feature type="transmembrane region" description="Helical" evidence="5">
    <location>
        <begin position="43"/>
        <end position="61"/>
    </location>
</feature>
<keyword evidence="4 5" id="KW-0472">Membrane</keyword>
<evidence type="ECO:0000313" key="6">
    <source>
        <dbReference type="EMBL" id="QHU28506.1"/>
    </source>
</evidence>
<evidence type="ECO:0000256" key="1">
    <source>
        <dbReference type="ARBA" id="ARBA00004141"/>
    </source>
</evidence>
<accession>A0A6C0LC17</accession>
<dbReference type="Pfam" id="PF01027">
    <property type="entry name" value="Bax1-I"/>
    <property type="match status" value="1"/>
</dbReference>
<evidence type="ECO:0000256" key="2">
    <source>
        <dbReference type="ARBA" id="ARBA00022692"/>
    </source>
</evidence>
<dbReference type="EMBL" id="MN740472">
    <property type="protein sequence ID" value="QHU28506.1"/>
    <property type="molecule type" value="Genomic_DNA"/>
</dbReference>
<evidence type="ECO:0000256" key="3">
    <source>
        <dbReference type="ARBA" id="ARBA00022989"/>
    </source>
</evidence>
<feature type="transmembrane region" description="Helical" evidence="5">
    <location>
        <begin position="125"/>
        <end position="143"/>
    </location>
</feature>